<gene>
    <name evidence="2" type="ORF">EJ02DRAFT_436019</name>
</gene>
<evidence type="ECO:0000313" key="2">
    <source>
        <dbReference type="EMBL" id="KAF1939943.1"/>
    </source>
</evidence>
<evidence type="ECO:0000256" key="1">
    <source>
        <dbReference type="SAM" id="MobiDB-lite"/>
    </source>
</evidence>
<sequence length="52" mass="5839">MTTVTNVHAWQQAATNGNNQSTTTTRYNNDDYKNATFPPHVSPIRPQPPEEP</sequence>
<dbReference type="Proteomes" id="UP000800038">
    <property type="component" value="Unassembled WGS sequence"/>
</dbReference>
<organism evidence="2 3">
    <name type="scientific">Clathrospora elynae</name>
    <dbReference type="NCBI Taxonomy" id="706981"/>
    <lineage>
        <taxon>Eukaryota</taxon>
        <taxon>Fungi</taxon>
        <taxon>Dikarya</taxon>
        <taxon>Ascomycota</taxon>
        <taxon>Pezizomycotina</taxon>
        <taxon>Dothideomycetes</taxon>
        <taxon>Pleosporomycetidae</taxon>
        <taxon>Pleosporales</taxon>
        <taxon>Diademaceae</taxon>
        <taxon>Clathrospora</taxon>
    </lineage>
</organism>
<dbReference type="AlphaFoldDB" id="A0A6A5SIK9"/>
<name>A0A6A5SIK9_9PLEO</name>
<accession>A0A6A5SIK9</accession>
<proteinExistence type="predicted"/>
<feature type="region of interest" description="Disordered" evidence="1">
    <location>
        <begin position="1"/>
        <end position="52"/>
    </location>
</feature>
<keyword evidence="3" id="KW-1185">Reference proteome</keyword>
<dbReference type="EMBL" id="ML976072">
    <property type="protein sequence ID" value="KAF1939943.1"/>
    <property type="molecule type" value="Genomic_DNA"/>
</dbReference>
<reference evidence="2" key="1">
    <citation type="journal article" date="2020" name="Stud. Mycol.">
        <title>101 Dothideomycetes genomes: a test case for predicting lifestyles and emergence of pathogens.</title>
        <authorList>
            <person name="Haridas S."/>
            <person name="Albert R."/>
            <person name="Binder M."/>
            <person name="Bloem J."/>
            <person name="Labutti K."/>
            <person name="Salamov A."/>
            <person name="Andreopoulos B."/>
            <person name="Baker S."/>
            <person name="Barry K."/>
            <person name="Bills G."/>
            <person name="Bluhm B."/>
            <person name="Cannon C."/>
            <person name="Castanera R."/>
            <person name="Culley D."/>
            <person name="Daum C."/>
            <person name="Ezra D."/>
            <person name="Gonzalez J."/>
            <person name="Henrissat B."/>
            <person name="Kuo A."/>
            <person name="Liang C."/>
            <person name="Lipzen A."/>
            <person name="Lutzoni F."/>
            <person name="Magnuson J."/>
            <person name="Mondo S."/>
            <person name="Nolan M."/>
            <person name="Ohm R."/>
            <person name="Pangilinan J."/>
            <person name="Park H.-J."/>
            <person name="Ramirez L."/>
            <person name="Alfaro M."/>
            <person name="Sun H."/>
            <person name="Tritt A."/>
            <person name="Yoshinaga Y."/>
            <person name="Zwiers L.-H."/>
            <person name="Turgeon B."/>
            <person name="Goodwin S."/>
            <person name="Spatafora J."/>
            <person name="Crous P."/>
            <person name="Grigoriev I."/>
        </authorList>
    </citation>
    <scope>NUCLEOTIDE SEQUENCE</scope>
    <source>
        <strain evidence="2">CBS 161.51</strain>
    </source>
</reference>
<evidence type="ECO:0000313" key="3">
    <source>
        <dbReference type="Proteomes" id="UP000800038"/>
    </source>
</evidence>
<protein>
    <submittedName>
        <fullName evidence="2">Uncharacterized protein</fullName>
    </submittedName>
</protein>
<feature type="compositionally biased region" description="Polar residues" evidence="1">
    <location>
        <begin position="1"/>
        <end position="27"/>
    </location>
</feature>